<reference evidence="7 8" key="1">
    <citation type="submission" date="2016-10" db="EMBL/GenBank/DDBJ databases">
        <authorList>
            <person name="de Groot N.N."/>
        </authorList>
    </citation>
    <scope>NUCLEOTIDE SEQUENCE [LARGE SCALE GENOMIC DNA]</scope>
    <source>
        <strain evidence="7 8">CGMCC 4.6858</strain>
    </source>
</reference>
<sequence length="340" mass="34092">MRTVVIEAPGVVAVEDRPDPTLPGPDGAVVQVSATSICGSDLHFYDGDLPLFPVAVGHEAIGTVVEAGPDVRRFAVGDRVLVASVAGCGACDRCALGDSVTCVHGGKVFGAGELGGAQSDLLAVPAADFQLLAIPDGMDDEAALLLTDNLATGWAGAQRADFAPGATVVVLGLGAVGQCAVRAAYALGAGQVLVADPVAGRRARAVEAGAIAIEGPTVEAVLEATGGRGAEAVIDAVALDATLDDAFNAVRPGGTVSVIGVHDLAPYPLPILGALFRSVTLRMTTAPIQGTWASLVPLIGSGRIDTTGIFTHEFALADAASAYAAVAARTADCVKVLMRP</sequence>
<evidence type="ECO:0000256" key="3">
    <source>
        <dbReference type="ARBA" id="ARBA00022833"/>
    </source>
</evidence>
<dbReference type="PROSITE" id="PS00059">
    <property type="entry name" value="ADH_ZINC"/>
    <property type="match status" value="1"/>
</dbReference>
<dbReference type="InterPro" id="IPR020843">
    <property type="entry name" value="ER"/>
</dbReference>
<evidence type="ECO:0000313" key="8">
    <source>
        <dbReference type="Proteomes" id="UP000199034"/>
    </source>
</evidence>
<dbReference type="OrthoDB" id="241504at2"/>
<dbReference type="SUPFAM" id="SSF50129">
    <property type="entry name" value="GroES-like"/>
    <property type="match status" value="1"/>
</dbReference>
<evidence type="ECO:0000313" key="7">
    <source>
        <dbReference type="EMBL" id="SDD13595.1"/>
    </source>
</evidence>
<dbReference type="EMBL" id="FMZM01000006">
    <property type="protein sequence ID" value="SDD13595.1"/>
    <property type="molecule type" value="Genomic_DNA"/>
</dbReference>
<feature type="domain" description="Enoyl reductase (ER)" evidence="6">
    <location>
        <begin position="10"/>
        <end position="338"/>
    </location>
</feature>
<dbReference type="InterPro" id="IPR002328">
    <property type="entry name" value="ADH_Zn_CS"/>
</dbReference>
<organism evidence="7 8">
    <name type="scientific">Nocardioides lianchengensis</name>
    <dbReference type="NCBI Taxonomy" id="1045774"/>
    <lineage>
        <taxon>Bacteria</taxon>
        <taxon>Bacillati</taxon>
        <taxon>Actinomycetota</taxon>
        <taxon>Actinomycetes</taxon>
        <taxon>Propionibacteriales</taxon>
        <taxon>Nocardioidaceae</taxon>
        <taxon>Nocardioides</taxon>
    </lineage>
</organism>
<keyword evidence="4" id="KW-0560">Oxidoreductase</keyword>
<protein>
    <submittedName>
        <fullName evidence="7">2-desacetyl-2-hydroxyethyl bacteriochlorophyllide A dehydrogenase</fullName>
    </submittedName>
</protein>
<gene>
    <name evidence="7" type="ORF">SAMN05421872_10672</name>
</gene>
<proteinExistence type="inferred from homology"/>
<dbReference type="SUPFAM" id="SSF51735">
    <property type="entry name" value="NAD(P)-binding Rossmann-fold domains"/>
    <property type="match status" value="1"/>
</dbReference>
<accession>A0A1G6SBU3</accession>
<dbReference type="Pfam" id="PF08240">
    <property type="entry name" value="ADH_N"/>
    <property type="match status" value="1"/>
</dbReference>
<dbReference type="InterPro" id="IPR013154">
    <property type="entry name" value="ADH-like_N"/>
</dbReference>
<dbReference type="Pfam" id="PF00107">
    <property type="entry name" value="ADH_zinc_N"/>
    <property type="match status" value="1"/>
</dbReference>
<evidence type="ECO:0000259" key="6">
    <source>
        <dbReference type="SMART" id="SM00829"/>
    </source>
</evidence>
<dbReference type="SMART" id="SM00829">
    <property type="entry name" value="PKS_ER"/>
    <property type="match status" value="1"/>
</dbReference>
<evidence type="ECO:0000256" key="2">
    <source>
        <dbReference type="ARBA" id="ARBA00022723"/>
    </source>
</evidence>
<dbReference type="STRING" id="1045774.SAMN05421872_10672"/>
<dbReference type="InterPro" id="IPR011032">
    <property type="entry name" value="GroES-like_sf"/>
</dbReference>
<keyword evidence="8" id="KW-1185">Reference proteome</keyword>
<dbReference type="GO" id="GO:0016491">
    <property type="term" value="F:oxidoreductase activity"/>
    <property type="evidence" value="ECO:0007669"/>
    <property type="project" value="UniProtKB-KW"/>
</dbReference>
<dbReference type="Gene3D" id="3.40.50.720">
    <property type="entry name" value="NAD(P)-binding Rossmann-like Domain"/>
    <property type="match status" value="1"/>
</dbReference>
<dbReference type="InterPro" id="IPR036291">
    <property type="entry name" value="NAD(P)-bd_dom_sf"/>
</dbReference>
<dbReference type="PANTHER" id="PTHR42813:SF2">
    <property type="entry name" value="DEHYDROGENASE, ZINC-CONTAINING, PUTATIVE (AFU_ORTHOLOGUE AFUA_2G02810)-RELATED"/>
    <property type="match status" value="1"/>
</dbReference>
<dbReference type="RefSeq" id="WP_090855884.1">
    <property type="nucleotide sequence ID" value="NZ_FMZM01000006.1"/>
</dbReference>
<evidence type="ECO:0000256" key="1">
    <source>
        <dbReference type="ARBA" id="ARBA00001947"/>
    </source>
</evidence>
<dbReference type="GO" id="GO:0008270">
    <property type="term" value="F:zinc ion binding"/>
    <property type="evidence" value="ECO:0007669"/>
    <property type="project" value="InterPro"/>
</dbReference>
<comment type="cofactor">
    <cofactor evidence="1 5">
        <name>Zn(2+)</name>
        <dbReference type="ChEBI" id="CHEBI:29105"/>
    </cofactor>
</comment>
<name>A0A1G6SBU3_9ACTN</name>
<dbReference type="Gene3D" id="3.90.180.10">
    <property type="entry name" value="Medium-chain alcohol dehydrogenases, catalytic domain"/>
    <property type="match status" value="1"/>
</dbReference>
<dbReference type="PANTHER" id="PTHR42813">
    <property type="entry name" value="ZINC-TYPE ALCOHOL DEHYDROGENASE-LIKE"/>
    <property type="match status" value="1"/>
</dbReference>
<dbReference type="InterPro" id="IPR013149">
    <property type="entry name" value="ADH-like_C"/>
</dbReference>
<keyword evidence="3 5" id="KW-0862">Zinc</keyword>
<evidence type="ECO:0000256" key="4">
    <source>
        <dbReference type="ARBA" id="ARBA00023002"/>
    </source>
</evidence>
<dbReference type="Proteomes" id="UP000199034">
    <property type="component" value="Unassembled WGS sequence"/>
</dbReference>
<evidence type="ECO:0000256" key="5">
    <source>
        <dbReference type="RuleBase" id="RU361277"/>
    </source>
</evidence>
<dbReference type="AlphaFoldDB" id="A0A1G6SBU3"/>
<comment type="similarity">
    <text evidence="5">Belongs to the zinc-containing alcohol dehydrogenase family.</text>
</comment>
<keyword evidence="2 5" id="KW-0479">Metal-binding</keyword>